<dbReference type="InterPro" id="IPR036249">
    <property type="entry name" value="Thioredoxin-like_sf"/>
</dbReference>
<dbReference type="Proteomes" id="UP000254841">
    <property type="component" value="Unassembled WGS sequence"/>
</dbReference>
<dbReference type="RefSeq" id="WP_115010722.1">
    <property type="nucleotide sequence ID" value="NZ_UGHV01000001.1"/>
</dbReference>
<evidence type="ECO:0000313" key="3">
    <source>
        <dbReference type="EMBL" id="STO96380.1"/>
    </source>
</evidence>
<sequence length="248" mass="27641">MKKTHIYIAAFMAFLGVIYAAPSDATTAKNLLESKTKRSLEVVSFSPLESSNLFLLTIQDKTNGYKTLLISDEKQQNLVVASAFFSSNEAAMKRVQQELNAISSHNFKAQNSAKLNELFASIPTDYAITITGANTKKLYIISDPMCSHCQEELAHIEERLKTHTIVIVPIGLLGQDSLYKAADIIRQIPSAKTPKDQIQTLRKIYARTYEPTNPPANDKAYSQVLRITNSIRESGLVEGVPFIYEPLR</sequence>
<feature type="chain" id="PRO_5016954844" evidence="1">
    <location>
        <begin position="21"/>
        <end position="248"/>
    </location>
</feature>
<gene>
    <name evidence="3" type="ORF">NCTC12410_00191</name>
</gene>
<proteinExistence type="predicted"/>
<dbReference type="AlphaFoldDB" id="A0A377J1Q4"/>
<keyword evidence="1" id="KW-0732">Signal</keyword>
<reference evidence="3 4" key="1">
    <citation type="submission" date="2018-06" db="EMBL/GenBank/DDBJ databases">
        <authorList>
            <consortium name="Pathogen Informatics"/>
            <person name="Doyle S."/>
        </authorList>
    </citation>
    <scope>NUCLEOTIDE SEQUENCE [LARGE SCALE GENOMIC DNA]</scope>
    <source>
        <strain evidence="3 4">NCTC12410</strain>
    </source>
</reference>
<dbReference type="Gene3D" id="3.40.30.10">
    <property type="entry name" value="Glutaredoxin"/>
    <property type="match status" value="1"/>
</dbReference>
<feature type="signal peptide" evidence="1">
    <location>
        <begin position="1"/>
        <end position="20"/>
    </location>
</feature>
<protein>
    <submittedName>
        <fullName evidence="3">Disulphide isomerase</fullName>
    </submittedName>
</protein>
<accession>A0A377J1Q4</accession>
<name>A0A377J1Q4_9HELI</name>
<keyword evidence="3" id="KW-0413">Isomerase</keyword>
<dbReference type="Pfam" id="PF18257">
    <property type="entry name" value="DsbG_N"/>
    <property type="match status" value="1"/>
</dbReference>
<dbReference type="InterPro" id="IPR041556">
    <property type="entry name" value="DsbG_N"/>
</dbReference>
<dbReference type="GO" id="GO:0016853">
    <property type="term" value="F:isomerase activity"/>
    <property type="evidence" value="ECO:0007669"/>
    <property type="project" value="UniProtKB-KW"/>
</dbReference>
<dbReference type="OrthoDB" id="9800545at2"/>
<evidence type="ECO:0000259" key="2">
    <source>
        <dbReference type="Pfam" id="PF18257"/>
    </source>
</evidence>
<dbReference type="EMBL" id="UGHV01000001">
    <property type="protein sequence ID" value="STO96380.1"/>
    <property type="molecule type" value="Genomic_DNA"/>
</dbReference>
<dbReference type="SUPFAM" id="SSF52833">
    <property type="entry name" value="Thioredoxin-like"/>
    <property type="match status" value="1"/>
</dbReference>
<feature type="domain" description="Disulfide isomerase DsbG N-terminal" evidence="2">
    <location>
        <begin position="30"/>
        <end position="115"/>
    </location>
</feature>
<evidence type="ECO:0000256" key="1">
    <source>
        <dbReference type="SAM" id="SignalP"/>
    </source>
</evidence>
<organism evidence="3 4">
    <name type="scientific">Helicobacter canis</name>
    <dbReference type="NCBI Taxonomy" id="29419"/>
    <lineage>
        <taxon>Bacteria</taxon>
        <taxon>Pseudomonadati</taxon>
        <taxon>Campylobacterota</taxon>
        <taxon>Epsilonproteobacteria</taxon>
        <taxon>Campylobacterales</taxon>
        <taxon>Helicobacteraceae</taxon>
        <taxon>Helicobacter</taxon>
    </lineage>
</organism>
<evidence type="ECO:0000313" key="4">
    <source>
        <dbReference type="Proteomes" id="UP000254841"/>
    </source>
</evidence>